<protein>
    <submittedName>
        <fullName evidence="2">Uncharacterized protein</fullName>
    </submittedName>
</protein>
<gene>
    <name evidence="2" type="ORF">dnm_030360</name>
</gene>
<dbReference type="EMBL" id="CP061800">
    <property type="protein sequence ID" value="QTA87009.1"/>
    <property type="molecule type" value="Genomic_DNA"/>
</dbReference>
<reference evidence="2" key="1">
    <citation type="journal article" date="2021" name="Microb. Physiol.">
        <title>Proteogenomic Insights into the Physiology of Marine, Sulfate-Reducing, Filamentous Desulfonema limicola and Desulfonema magnum.</title>
        <authorList>
            <person name="Schnaars V."/>
            <person name="Wohlbrand L."/>
            <person name="Scheve S."/>
            <person name="Hinrichs C."/>
            <person name="Reinhardt R."/>
            <person name="Rabus R."/>
        </authorList>
    </citation>
    <scope>NUCLEOTIDE SEQUENCE</scope>
    <source>
        <strain evidence="2">4be13</strain>
    </source>
</reference>
<dbReference type="RefSeq" id="WP_207682388.1">
    <property type="nucleotide sequence ID" value="NZ_CP061800.1"/>
</dbReference>
<evidence type="ECO:0000313" key="2">
    <source>
        <dbReference type="EMBL" id="QTA87009.1"/>
    </source>
</evidence>
<proteinExistence type="predicted"/>
<evidence type="ECO:0000256" key="1">
    <source>
        <dbReference type="SAM" id="Phobius"/>
    </source>
</evidence>
<feature type="transmembrane region" description="Helical" evidence="1">
    <location>
        <begin position="36"/>
        <end position="57"/>
    </location>
</feature>
<keyword evidence="1" id="KW-0812">Transmembrane</keyword>
<sequence>MTREMFVAAMGLSFFIICPRMAGMVHIIAKNAQLPLIYTALYGSVIAIPMILVMVMVFGKLGVWGALAFCVMTDLLSALFMKSVSTRASIETLVIAVFVILGVKAAPYITGFFIK</sequence>
<evidence type="ECO:0000313" key="3">
    <source>
        <dbReference type="Proteomes" id="UP000663722"/>
    </source>
</evidence>
<dbReference type="AlphaFoldDB" id="A0A975BL00"/>
<dbReference type="KEGG" id="dmm:dnm_030360"/>
<feature type="transmembrane region" description="Helical" evidence="1">
    <location>
        <begin position="63"/>
        <end position="81"/>
    </location>
</feature>
<keyword evidence="1" id="KW-1133">Transmembrane helix</keyword>
<keyword evidence="1" id="KW-0472">Membrane</keyword>
<keyword evidence="3" id="KW-1185">Reference proteome</keyword>
<feature type="transmembrane region" description="Helical" evidence="1">
    <location>
        <begin position="6"/>
        <end position="29"/>
    </location>
</feature>
<dbReference type="Proteomes" id="UP000663722">
    <property type="component" value="Chromosome"/>
</dbReference>
<feature type="transmembrane region" description="Helical" evidence="1">
    <location>
        <begin position="93"/>
        <end position="114"/>
    </location>
</feature>
<accession>A0A975BL00</accession>
<organism evidence="2 3">
    <name type="scientific">Desulfonema magnum</name>
    <dbReference type="NCBI Taxonomy" id="45655"/>
    <lineage>
        <taxon>Bacteria</taxon>
        <taxon>Pseudomonadati</taxon>
        <taxon>Thermodesulfobacteriota</taxon>
        <taxon>Desulfobacteria</taxon>
        <taxon>Desulfobacterales</taxon>
        <taxon>Desulfococcaceae</taxon>
        <taxon>Desulfonema</taxon>
    </lineage>
</organism>
<name>A0A975BL00_9BACT</name>